<dbReference type="RefSeq" id="WP_344744127.1">
    <property type="nucleotide sequence ID" value="NZ_BAAAVT010000007.1"/>
</dbReference>
<dbReference type="SUPFAM" id="SSF53850">
    <property type="entry name" value="Periplasmic binding protein-like II"/>
    <property type="match status" value="1"/>
</dbReference>
<keyword evidence="3" id="KW-1185">Reference proteome</keyword>
<evidence type="ECO:0000313" key="3">
    <source>
        <dbReference type="Proteomes" id="UP001500236"/>
    </source>
</evidence>
<dbReference type="Pfam" id="PF13343">
    <property type="entry name" value="SBP_bac_6"/>
    <property type="match status" value="1"/>
</dbReference>
<organism evidence="2 3">
    <name type="scientific">Nesterenkonia aethiopica</name>
    <dbReference type="NCBI Taxonomy" id="269144"/>
    <lineage>
        <taxon>Bacteria</taxon>
        <taxon>Bacillati</taxon>
        <taxon>Actinomycetota</taxon>
        <taxon>Actinomycetes</taxon>
        <taxon>Micrococcales</taxon>
        <taxon>Micrococcaceae</taxon>
        <taxon>Nesterenkonia</taxon>
    </lineage>
</organism>
<comment type="caution">
    <text evidence="2">The sequence shown here is derived from an EMBL/GenBank/DDBJ whole genome shotgun (WGS) entry which is preliminary data.</text>
</comment>
<dbReference type="PANTHER" id="PTHR30006">
    <property type="entry name" value="THIAMINE-BINDING PERIPLASMIC PROTEIN-RELATED"/>
    <property type="match status" value="1"/>
</dbReference>
<evidence type="ECO:0000313" key="2">
    <source>
        <dbReference type="EMBL" id="GAA3060944.1"/>
    </source>
</evidence>
<accession>A0ABP6LU52</accession>
<keyword evidence="1" id="KW-0732">Signal</keyword>
<dbReference type="InterPro" id="IPR026045">
    <property type="entry name" value="Ferric-bd"/>
</dbReference>
<dbReference type="PIRSF" id="PIRSF002825">
    <property type="entry name" value="CfbpA"/>
    <property type="match status" value="1"/>
</dbReference>
<reference evidence="3" key="1">
    <citation type="journal article" date="2019" name="Int. J. Syst. Evol. Microbiol.">
        <title>The Global Catalogue of Microorganisms (GCM) 10K type strain sequencing project: providing services to taxonomists for standard genome sequencing and annotation.</title>
        <authorList>
            <consortium name="The Broad Institute Genomics Platform"/>
            <consortium name="The Broad Institute Genome Sequencing Center for Infectious Disease"/>
            <person name="Wu L."/>
            <person name="Ma J."/>
        </authorList>
    </citation>
    <scope>NUCLEOTIDE SEQUENCE [LARGE SCALE GENOMIC DNA]</scope>
    <source>
        <strain evidence="3">JCM 14309</strain>
    </source>
</reference>
<dbReference type="Gene3D" id="3.40.190.10">
    <property type="entry name" value="Periplasmic binding protein-like II"/>
    <property type="match status" value="2"/>
</dbReference>
<proteinExistence type="predicted"/>
<dbReference type="Proteomes" id="UP001500236">
    <property type="component" value="Unassembled WGS sequence"/>
</dbReference>
<name>A0ABP6LU52_9MICC</name>
<dbReference type="PROSITE" id="PS51257">
    <property type="entry name" value="PROKAR_LIPOPROTEIN"/>
    <property type="match status" value="1"/>
</dbReference>
<gene>
    <name evidence="2" type="ORF">GCM10010529_13190</name>
</gene>
<evidence type="ECO:0000256" key="1">
    <source>
        <dbReference type="ARBA" id="ARBA00022729"/>
    </source>
</evidence>
<protein>
    <recommendedName>
        <fullName evidence="4">Iron(III) transport system substrate-binding protein</fullName>
    </recommendedName>
</protein>
<sequence length="328" mass="35426">MQSHRIIPLIGGLSVAALAITGCGGGEGEATAVLYTSNNETTVGVVVDAASGLDDPLSVDVVTGSSGPLLERIQAEAPNSAADVFYSAPAVVLERYAEHIEPYRSPETEAIPEELVDPDERWVATNAHVVAFMINVDQIAGGEAPRTWEELADPDWEGQIVVADPGQSTTALTALYGAYKVLGEDTFLDLAENLDVTENSGNIYPAVAQGEYAVSIGYESNIYPYVAGGQAGVEMVYPEDGTFVEHDSMMLVKDGPNPEAGQRLIDVVLARETQEQNLLESFRRPVRDDIDPSELVDFERLEDLTIVDIHGEEDEAGRDDFLDLWENL</sequence>
<evidence type="ECO:0008006" key="4">
    <source>
        <dbReference type="Google" id="ProtNLM"/>
    </source>
</evidence>
<dbReference type="EMBL" id="BAAAVT010000007">
    <property type="protein sequence ID" value="GAA3060944.1"/>
    <property type="molecule type" value="Genomic_DNA"/>
</dbReference>